<gene>
    <name evidence="1" type="ORF">SAMN04488511_101165</name>
</gene>
<sequence>MVLTEVEVKKQKVVEDPKLSLKQFARYPDSTVRGKITILTKGKYPGSFIPTYYEEARKIIVNAFSANFNDGFELYFTEFQRQAARLKKEALPFEPKTKDYKNRNCSGEGLERMVAMQKSIMPILQKYIFSSNLGHNRDNIYIKEVRIGAMSDLHLFDSTRNQIGLLKFNFTKTKLKDHEAPLSLLVLRSFFANVKQLKLEPKHCLFIDVFSGNIYNAERASAVTELAETSCREIAAQWPHIIKPNND</sequence>
<organism evidence="1 2">
    <name type="scientific">Pedobacter suwonensis</name>
    <dbReference type="NCBI Taxonomy" id="332999"/>
    <lineage>
        <taxon>Bacteria</taxon>
        <taxon>Pseudomonadati</taxon>
        <taxon>Bacteroidota</taxon>
        <taxon>Sphingobacteriia</taxon>
        <taxon>Sphingobacteriales</taxon>
        <taxon>Sphingobacteriaceae</taxon>
        <taxon>Pedobacter</taxon>
    </lineage>
</organism>
<reference evidence="2" key="1">
    <citation type="submission" date="2016-10" db="EMBL/GenBank/DDBJ databases">
        <authorList>
            <person name="Varghese N."/>
            <person name="Submissions S."/>
        </authorList>
    </citation>
    <scope>NUCLEOTIDE SEQUENCE [LARGE SCALE GENOMIC DNA]</scope>
    <source>
        <strain evidence="2">DSM 18130</strain>
    </source>
</reference>
<dbReference type="OrthoDB" id="754832at2"/>
<evidence type="ECO:0000313" key="2">
    <source>
        <dbReference type="Proteomes" id="UP000198836"/>
    </source>
</evidence>
<dbReference type="RefSeq" id="WP_090979262.1">
    <property type="nucleotide sequence ID" value="NZ_FOJM01000001.1"/>
</dbReference>
<dbReference type="EMBL" id="FOJM01000001">
    <property type="protein sequence ID" value="SFA38285.1"/>
    <property type="molecule type" value="Genomic_DNA"/>
</dbReference>
<evidence type="ECO:0000313" key="1">
    <source>
        <dbReference type="EMBL" id="SFA38285.1"/>
    </source>
</evidence>
<accession>A0A1I0SFJ9</accession>
<dbReference type="Proteomes" id="UP000198836">
    <property type="component" value="Unassembled WGS sequence"/>
</dbReference>
<protein>
    <submittedName>
        <fullName evidence="1">Uncharacterized protein</fullName>
    </submittedName>
</protein>
<dbReference type="AlphaFoldDB" id="A0A1I0SFJ9"/>
<proteinExistence type="predicted"/>
<name>A0A1I0SFJ9_9SPHI</name>
<keyword evidence="2" id="KW-1185">Reference proteome</keyword>